<evidence type="ECO:0000313" key="2">
    <source>
        <dbReference type="Proteomes" id="UP000193804"/>
    </source>
</evidence>
<protein>
    <submittedName>
        <fullName evidence="1">Uncharacterized protein</fullName>
    </submittedName>
</protein>
<gene>
    <name evidence="1" type="ORF">SAMN05661096_02807</name>
</gene>
<organism evidence="1 2">
    <name type="scientific">Marivirga sericea</name>
    <dbReference type="NCBI Taxonomy" id="1028"/>
    <lineage>
        <taxon>Bacteria</taxon>
        <taxon>Pseudomonadati</taxon>
        <taxon>Bacteroidota</taxon>
        <taxon>Cytophagia</taxon>
        <taxon>Cytophagales</taxon>
        <taxon>Marivirgaceae</taxon>
        <taxon>Marivirga</taxon>
    </lineage>
</organism>
<dbReference type="AlphaFoldDB" id="A0A1X7KHC6"/>
<reference evidence="2" key="1">
    <citation type="submission" date="2017-04" db="EMBL/GenBank/DDBJ databases">
        <authorList>
            <person name="Varghese N."/>
            <person name="Submissions S."/>
        </authorList>
    </citation>
    <scope>NUCLEOTIDE SEQUENCE [LARGE SCALE GENOMIC DNA]</scope>
    <source>
        <strain evidence="2">DSM 4125</strain>
    </source>
</reference>
<evidence type="ECO:0000313" key="1">
    <source>
        <dbReference type="EMBL" id="SMG40777.1"/>
    </source>
</evidence>
<name>A0A1X7KHC6_9BACT</name>
<dbReference type="EMBL" id="FXAW01000005">
    <property type="protein sequence ID" value="SMG40777.1"/>
    <property type="molecule type" value="Genomic_DNA"/>
</dbReference>
<sequence>MFNMGIAVLHDRKMNQEAVNNPYQTGQIASKSDYIDVRLAGGIGLRYQEPKTPFVFRIRVSYPESIYIG</sequence>
<keyword evidence="2" id="KW-1185">Reference proteome</keyword>
<accession>A0A1X7KHC6</accession>
<proteinExistence type="predicted"/>
<dbReference type="Proteomes" id="UP000193804">
    <property type="component" value="Unassembled WGS sequence"/>
</dbReference>